<proteinExistence type="predicted"/>
<dbReference type="Proteomes" id="UP001469749">
    <property type="component" value="Unassembled WGS sequence"/>
</dbReference>
<comment type="caution">
    <text evidence="1">The sequence shown here is derived from an EMBL/GenBank/DDBJ whole genome shotgun (WGS) entry which is preliminary data.</text>
</comment>
<evidence type="ECO:0000313" key="2">
    <source>
        <dbReference type="Proteomes" id="UP001469749"/>
    </source>
</evidence>
<dbReference type="InterPro" id="IPR036390">
    <property type="entry name" value="WH_DNA-bd_sf"/>
</dbReference>
<name>A0ABV1B841_9FIRM</name>
<dbReference type="SUPFAM" id="SSF46785">
    <property type="entry name" value="Winged helix' DNA-binding domain"/>
    <property type="match status" value="1"/>
</dbReference>
<feature type="non-terminal residue" evidence="1">
    <location>
        <position position="151"/>
    </location>
</feature>
<dbReference type="EMBL" id="JBBMEK010000213">
    <property type="protein sequence ID" value="MEQ2366148.1"/>
    <property type="molecule type" value="Genomic_DNA"/>
</dbReference>
<sequence length="151" mass="17549">MATMDQKLRTLYLMDIMLERTDEEHLLNASQLCSILENEYGISAERRTIYSEMDILKKYGLDVIQKKGKNPGYYVGSRAFELPELKLLVDAVQSSKFITEKKSKELITKLEKLCCRSDAAILSKYVFIVNRPKTENETVYYNVDYIHTAIY</sequence>
<accession>A0ABV1B841</accession>
<reference evidence="1 2" key="1">
    <citation type="submission" date="2024-03" db="EMBL/GenBank/DDBJ databases">
        <title>Human intestinal bacterial collection.</title>
        <authorList>
            <person name="Pauvert C."/>
            <person name="Hitch T.C.A."/>
            <person name="Clavel T."/>
        </authorList>
    </citation>
    <scope>NUCLEOTIDE SEQUENCE [LARGE SCALE GENOMIC DNA]</scope>
    <source>
        <strain evidence="1 2">CLA-AA-H190</strain>
    </source>
</reference>
<organism evidence="1 2">
    <name type="scientific">Coprococcus intestinihominis</name>
    <dbReference type="NCBI Taxonomy" id="3133154"/>
    <lineage>
        <taxon>Bacteria</taxon>
        <taxon>Bacillati</taxon>
        <taxon>Bacillota</taxon>
        <taxon>Clostridia</taxon>
        <taxon>Lachnospirales</taxon>
        <taxon>Lachnospiraceae</taxon>
        <taxon>Coprococcus</taxon>
    </lineage>
</organism>
<protein>
    <submittedName>
        <fullName evidence="1">WYL domain-containing protein</fullName>
    </submittedName>
</protein>
<gene>
    <name evidence="1" type="ORF">WMO25_13820</name>
</gene>
<evidence type="ECO:0000313" key="1">
    <source>
        <dbReference type="EMBL" id="MEQ2366148.1"/>
    </source>
</evidence>
<keyword evidence="2" id="KW-1185">Reference proteome</keyword>